<dbReference type="AlphaFoldDB" id="A0A6B8KBD8"/>
<evidence type="ECO:0000313" key="9">
    <source>
        <dbReference type="EMBL" id="QGM44862.1"/>
    </source>
</evidence>
<keyword evidence="6" id="KW-0016">Alginate biosynthesis</keyword>
<dbReference type="GO" id="GO:0016740">
    <property type="term" value="F:transferase activity"/>
    <property type="evidence" value="ECO:0007669"/>
    <property type="project" value="UniProtKB-KW"/>
</dbReference>
<evidence type="ECO:0000259" key="8">
    <source>
        <dbReference type="Pfam" id="PF16822"/>
    </source>
</evidence>
<evidence type="ECO:0000256" key="4">
    <source>
        <dbReference type="ARBA" id="ARBA00022729"/>
    </source>
</evidence>
<dbReference type="GO" id="GO:0042121">
    <property type="term" value="P:alginic acid biosynthetic process"/>
    <property type="evidence" value="ECO:0007669"/>
    <property type="project" value="UniProtKB-UniPathway"/>
</dbReference>
<organism evidence="9 10">
    <name type="scientific">Methylocystis heyeri</name>
    <dbReference type="NCBI Taxonomy" id="391905"/>
    <lineage>
        <taxon>Bacteria</taxon>
        <taxon>Pseudomonadati</taxon>
        <taxon>Pseudomonadota</taxon>
        <taxon>Alphaproteobacteria</taxon>
        <taxon>Hyphomicrobiales</taxon>
        <taxon>Methylocystaceae</taxon>
        <taxon>Methylocystis</taxon>
    </lineage>
</organism>
<gene>
    <name evidence="9" type="ORF">H2LOC_003695</name>
</gene>
<keyword evidence="10" id="KW-1185">Reference proteome</keyword>
<reference evidence="9 10" key="1">
    <citation type="submission" date="2019-11" db="EMBL/GenBank/DDBJ databases">
        <title>The genome sequence of Methylocystis heyeri.</title>
        <authorList>
            <person name="Oshkin I.Y."/>
            <person name="Miroshnikov K."/>
            <person name="Dedysh S.N."/>
        </authorList>
    </citation>
    <scope>NUCLEOTIDE SEQUENCE [LARGE SCALE GENOMIC DNA]</scope>
    <source>
        <strain evidence="9 10">H2</strain>
    </source>
</reference>
<evidence type="ECO:0000256" key="6">
    <source>
        <dbReference type="ARBA" id="ARBA00022841"/>
    </source>
</evidence>
<dbReference type="OrthoDB" id="175771at2"/>
<keyword evidence="7" id="KW-0472">Membrane</keyword>
<evidence type="ECO:0000256" key="2">
    <source>
        <dbReference type="ARBA" id="ARBA00005182"/>
    </source>
</evidence>
<sequence length="417" mass="45326">MAQLLSRRFVERLPIFACAGFIGFLFLANLWNFAVERDWPKLRIRSAQPLNGVPKIEPAPWTAQAFLSGETQKAVSSNIGRASPVFPISVRLKNQFMYSLFRASGAANIVVGREEQLFATGYIDEYCARGAAPNPGKLEDWADMAGEISASVRGQGKRFVYLVSPSKASHAPQYLPAGRSCPSLKDNAANRKLAPFRAALERRAVPFVDSSELFAREKSAYKIDLFPRGGIHWNLLGAALTLREASGVLEGQGGEPLLGAYDFDWREDDLAKGTDRDLLDLLNLFWPDDAYPTAALARNGAGASCPKTPHLLMVGDSFLRELIVAAAVAPCPPEIDYWFYVRDDAGGISLTRFLTAPGEIGNGTRLSADLALLPESFGWADAVVLEENESNIGNNRQVGNLLDAIRAKNPKLSGGPG</sequence>
<keyword evidence="4" id="KW-0732">Signal</keyword>
<comment type="pathway">
    <text evidence="2">Glycan biosynthesis; alginate biosynthesis.</text>
</comment>
<dbReference type="UniPathway" id="UPA00286"/>
<dbReference type="Pfam" id="PF16822">
    <property type="entry name" value="ALGX"/>
    <property type="match status" value="1"/>
</dbReference>
<dbReference type="Proteomes" id="UP000309061">
    <property type="component" value="Chromosome"/>
</dbReference>
<feature type="transmembrane region" description="Helical" evidence="7">
    <location>
        <begin position="13"/>
        <end position="35"/>
    </location>
</feature>
<proteinExistence type="predicted"/>
<feature type="domain" description="AlgX/AlgJ SGNH hydrolase-like" evidence="8">
    <location>
        <begin position="136"/>
        <end position="252"/>
    </location>
</feature>
<comment type="subcellular location">
    <subcellularLocation>
        <location evidence="1">Periplasm</location>
    </subcellularLocation>
</comment>
<evidence type="ECO:0000256" key="3">
    <source>
        <dbReference type="ARBA" id="ARBA00022679"/>
    </source>
</evidence>
<dbReference type="InterPro" id="IPR031811">
    <property type="entry name" value="ALGX/ALGJ_SGNH-like"/>
</dbReference>
<keyword evidence="3 9" id="KW-0808">Transferase</keyword>
<dbReference type="GO" id="GO:0042597">
    <property type="term" value="C:periplasmic space"/>
    <property type="evidence" value="ECO:0007669"/>
    <property type="project" value="UniProtKB-SubCell"/>
</dbReference>
<evidence type="ECO:0000313" key="10">
    <source>
        <dbReference type="Proteomes" id="UP000309061"/>
    </source>
</evidence>
<keyword evidence="7" id="KW-1133">Transmembrane helix</keyword>
<keyword evidence="5" id="KW-0574">Periplasm</keyword>
<dbReference type="EMBL" id="CP046052">
    <property type="protein sequence ID" value="QGM44862.1"/>
    <property type="molecule type" value="Genomic_DNA"/>
</dbReference>
<name>A0A6B8KBD8_9HYPH</name>
<dbReference type="RefSeq" id="WP_136495153.1">
    <property type="nucleotide sequence ID" value="NZ_CP046052.1"/>
</dbReference>
<evidence type="ECO:0000256" key="5">
    <source>
        <dbReference type="ARBA" id="ARBA00022764"/>
    </source>
</evidence>
<protein>
    <submittedName>
        <fullName evidence="9">Alginate O-acetyltransferase</fullName>
    </submittedName>
</protein>
<evidence type="ECO:0000256" key="7">
    <source>
        <dbReference type="SAM" id="Phobius"/>
    </source>
</evidence>
<dbReference type="KEGG" id="mhey:H2LOC_003695"/>
<keyword evidence="7" id="KW-0812">Transmembrane</keyword>
<accession>A0A6B8KBD8</accession>
<evidence type="ECO:0000256" key="1">
    <source>
        <dbReference type="ARBA" id="ARBA00004418"/>
    </source>
</evidence>